<keyword evidence="4" id="KW-0479">Metal-binding</keyword>
<dbReference type="GO" id="GO:0004190">
    <property type="term" value="F:aspartic-type endopeptidase activity"/>
    <property type="evidence" value="ECO:0007669"/>
    <property type="project" value="UniProtKB-KW"/>
</dbReference>
<accession>A0A6A2WQ53</accession>
<keyword evidence="2" id="KW-0645">Protease</keyword>
<evidence type="ECO:0000256" key="18">
    <source>
        <dbReference type="SAM" id="Phobius"/>
    </source>
</evidence>
<organism evidence="22 23">
    <name type="scientific">Hibiscus syriacus</name>
    <name type="common">Rose of Sharon</name>
    <dbReference type="NCBI Taxonomy" id="106335"/>
    <lineage>
        <taxon>Eukaryota</taxon>
        <taxon>Viridiplantae</taxon>
        <taxon>Streptophyta</taxon>
        <taxon>Embryophyta</taxon>
        <taxon>Tracheophyta</taxon>
        <taxon>Spermatophyta</taxon>
        <taxon>Magnoliopsida</taxon>
        <taxon>eudicotyledons</taxon>
        <taxon>Gunneridae</taxon>
        <taxon>Pentapetalae</taxon>
        <taxon>rosids</taxon>
        <taxon>malvids</taxon>
        <taxon>Malvales</taxon>
        <taxon>Malvaceae</taxon>
        <taxon>Malvoideae</taxon>
        <taxon>Hibiscus</taxon>
    </lineage>
</organism>
<dbReference type="EMBL" id="VEPZ02001699">
    <property type="protein sequence ID" value="KAE8662608.1"/>
    <property type="molecule type" value="Genomic_DNA"/>
</dbReference>
<dbReference type="FunFam" id="1.10.340.70:FF:000001">
    <property type="entry name" value="Retrovirus-related Pol polyprotein from transposon gypsy-like Protein"/>
    <property type="match status" value="1"/>
</dbReference>
<dbReference type="InterPro" id="IPR036397">
    <property type="entry name" value="RNaseH_sf"/>
</dbReference>
<gene>
    <name evidence="22" type="ORF">F3Y22_tig00113279pilonHSYRG00080</name>
</gene>
<dbReference type="CDD" id="cd00024">
    <property type="entry name" value="CD_CSD"/>
    <property type="match status" value="1"/>
</dbReference>
<keyword evidence="10" id="KW-0239">DNA-directed DNA polymerase</keyword>
<feature type="transmembrane region" description="Helical" evidence="18">
    <location>
        <begin position="47"/>
        <end position="67"/>
    </location>
</feature>
<dbReference type="SUPFAM" id="SSF111352">
    <property type="entry name" value="Ammonium transporter"/>
    <property type="match status" value="1"/>
</dbReference>
<dbReference type="PROSITE" id="PS50878">
    <property type="entry name" value="RT_POL"/>
    <property type="match status" value="1"/>
</dbReference>
<dbReference type="InterPro" id="IPR056924">
    <property type="entry name" value="SH3_Tf2-1"/>
</dbReference>
<dbReference type="InterPro" id="IPR041577">
    <property type="entry name" value="RT_RNaseH_2"/>
</dbReference>
<dbReference type="Gene3D" id="1.10.340.70">
    <property type="match status" value="1"/>
</dbReference>
<dbReference type="Pfam" id="PF00909">
    <property type="entry name" value="Ammonium_transp"/>
    <property type="match status" value="1"/>
</dbReference>
<sequence>MDSLNCSASNLLSFSSSNATALASFLCGIPNQLSDTTHAIDNTYLLFSAYLVFAMQLGFAMLCAGSVRAKNTMNIMLTNVLDAAAGALSYYLFGFALAFGAPSNGFIGRHFFGLKAFPSRSAYYSFFLYQWAFAIAACHEIGPFPHTLGYFGYVRPHLVLEEIMENSRESLPTVGSNQSPPSIEEEWPEIRTSRLLLRNVEEKLHPPTRIRRGTKHDFKTLEDHVLEQVDTLKGNAEETNNEVEARFIQLEDMIQAVRESIEGMQEDLTLCKRAAVSGGANHVSTPRVECPKPQGFNGTRDAKEVENYLWRMEQYFEGIGLNDEAAKVKTAALYLSDTAMLWWRRKHADIERGACRIDTWDEFKKELKKHFYPENVVYEARKKLRELKQRGIMRDYVKEFTTLMLQIPNMSEEDLLFYFIDGLQGWAKQEMHRRDIKTVDEAIVIAESLVDFQPYSHTNATKNKDKYPAKDGGERRENYQGNRDRDHRRPQAKEGDRDRRPSRRDYEEKKKAFVPKGGCFLCKGPHPMSSCPKLGSLSAIVDRQDTESQAEMGSLQVLNALKAKPLTPTSSNGLMYVEAVINEKPTRAMTVNTQAVPLHGVARGVELRLGTWKGQVNFSVIPMDDFKVVLGLDFLRQVTAIPMPSFSSVCILEKGSPCMIPTVEAPKEQGRDATQLSAIQLGKGIKKGDITYLAMLKEDDEIEKTDDLPLIIREVLEENKDVMPPKLPNKLPPRREVDHKIELEPGAKPPALAPYRIAPPELEELRRQLKELVDMGMIRPSKAPYGAPVLFQKKHDGSLRMCVDYRALNKVTIKNRYPIPLIADLFDRLGGAKVYTKMDLQKGYYQVRIAEGGEPKTACITRYGSYEWLVMPFGLTNAPATFCTLMNKLFQPYLDQFMVVYLDDIVVYSNSIGEHVDHLRIVFKILRENELYVKKEKCTFATEEVHFLGHVIGHGKLLMDRNKIKAITEWEPSTKVSEMRSFLGLVNYYRRFIQGYSARASPLTDLLKKGKAWEWSEQCQKAFENLKAAVSQEPVLALPDFTMPFEVHTDASDFAIGGVLMQEGHPIAFESRKLNDTERRYTVQEKEMTAIIHCLRVWRHYLLGAHFTIKTDNVATSYFQTQKKLSPKQARWQDFLAEFDYMLEYKPGKANVVADALSRKAELAAISLAKGTVLERIKEGLEQDPMTRELVKLASDGKTQRFWVEDGLLYTKGRRIYVLKWDNLRRDLVKECHDTKWAGHPGQKRTMALLKTAYFWPHMKDSVELYMKTCLVCQQDKVENRQPAGLLEPLLVPQRPWDAITLDFISALPKSEGYGSIMVVVDRFSKYETFIPCPKDCTAEEAARAFFKNVVKYWGLPRSIISDRDPRFTERLWTELFKLLGTELNFSTSFHPQTDGQTERVNSLLECYLRHFVSANQRDWAKLLDVAQFSYNLQRSEATGRSPFELATGQQPLTPHTLTMPLDEGKSPGAAKMAKSWEENADIARACLEKARKKMKKWADEKRRHREFSVGDLVFVKLLPQQFKALRSVHKGLIRRYEGPFQVLAKVGKVSYRLDLPSTLKIHPVFHVSMLKPYHVDKEDPSRGYSHRAPPVVTKSYDKEVETVLTSRTVRKRGVPPRTEYLIKWKGLPESEATWELAEDLWQFEEHLKTYKATRTTPE</sequence>
<keyword evidence="10" id="KW-0808">Transferase</keyword>
<evidence type="ECO:0000313" key="22">
    <source>
        <dbReference type="EMBL" id="KAE8662608.1"/>
    </source>
</evidence>
<evidence type="ECO:0000256" key="7">
    <source>
        <dbReference type="ARBA" id="ARBA00022842"/>
    </source>
</evidence>
<evidence type="ECO:0000256" key="11">
    <source>
        <dbReference type="ARBA" id="ARBA00022989"/>
    </source>
</evidence>
<dbReference type="InterPro" id="IPR001584">
    <property type="entry name" value="Integrase_cat-core"/>
</dbReference>
<dbReference type="InterPro" id="IPR041588">
    <property type="entry name" value="Integrase_H2C2"/>
</dbReference>
<dbReference type="SUPFAM" id="SSF56672">
    <property type="entry name" value="DNA/RNA polymerases"/>
    <property type="match status" value="1"/>
</dbReference>
<dbReference type="Gene3D" id="1.10.3430.10">
    <property type="entry name" value="Ammonium transporter AmtB like domains"/>
    <property type="match status" value="1"/>
</dbReference>
<dbReference type="InterPro" id="IPR005162">
    <property type="entry name" value="Retrotrans_gag_dom"/>
</dbReference>
<dbReference type="InterPro" id="IPR050951">
    <property type="entry name" value="Retrovirus_Pol_polyprotein"/>
</dbReference>
<dbReference type="SUPFAM" id="SSF54160">
    <property type="entry name" value="Chromo domain-like"/>
    <property type="match status" value="1"/>
</dbReference>
<dbReference type="GO" id="GO:0008519">
    <property type="term" value="F:ammonium channel activity"/>
    <property type="evidence" value="ECO:0007669"/>
    <property type="project" value="InterPro"/>
</dbReference>
<comment type="caution">
    <text evidence="22">The sequence shown here is derived from an EMBL/GenBank/DDBJ whole genome shotgun (WGS) entry which is preliminary data.</text>
</comment>
<dbReference type="FunFam" id="3.10.20.370:FF:000001">
    <property type="entry name" value="Retrovirus-related Pol polyprotein from transposon 17.6-like protein"/>
    <property type="match status" value="1"/>
</dbReference>
<dbReference type="InterPro" id="IPR023780">
    <property type="entry name" value="Chromo_domain"/>
</dbReference>
<evidence type="ECO:0000259" key="21">
    <source>
        <dbReference type="PROSITE" id="PS50994"/>
    </source>
</evidence>
<dbReference type="PANTHER" id="PTHR37984:SF5">
    <property type="entry name" value="PROTEIN NYNRIN-LIKE"/>
    <property type="match status" value="1"/>
</dbReference>
<keyword evidence="7" id="KW-0460">Magnesium</keyword>
<evidence type="ECO:0000256" key="2">
    <source>
        <dbReference type="ARBA" id="ARBA00022670"/>
    </source>
</evidence>
<dbReference type="InterPro" id="IPR043502">
    <property type="entry name" value="DNA/RNA_pol_sf"/>
</dbReference>
<keyword evidence="13 18" id="KW-0472">Membrane</keyword>
<keyword evidence="9" id="KW-0695">RNA-directed DNA polymerase</keyword>
<dbReference type="GO" id="GO:0015074">
    <property type="term" value="P:DNA integration"/>
    <property type="evidence" value="ECO:0007669"/>
    <property type="project" value="UniProtKB-KW"/>
</dbReference>
<dbReference type="InterPro" id="IPR024041">
    <property type="entry name" value="NH4_transpt_AmtB-like_dom"/>
</dbReference>
<dbReference type="Gene3D" id="3.30.70.270">
    <property type="match status" value="2"/>
</dbReference>
<dbReference type="SMART" id="SM00298">
    <property type="entry name" value="CHROMO"/>
    <property type="match status" value="1"/>
</dbReference>
<feature type="transmembrane region" description="Helical" evidence="18">
    <location>
        <begin position="79"/>
        <end position="101"/>
    </location>
</feature>
<feature type="domain" description="Integrase catalytic" evidence="21">
    <location>
        <begin position="1292"/>
        <end position="1451"/>
    </location>
</feature>
<protein>
    <submittedName>
        <fullName evidence="22">Cytochrome P450 78A7-like</fullName>
    </submittedName>
</protein>
<keyword evidence="11 18" id="KW-1133">Transmembrane helix</keyword>
<keyword evidence="15" id="KW-0511">Multifunctional enzyme</keyword>
<dbReference type="GO" id="GO:0003677">
    <property type="term" value="F:DNA binding"/>
    <property type="evidence" value="ECO:0007669"/>
    <property type="project" value="UniProtKB-KW"/>
</dbReference>
<dbReference type="InterPro" id="IPR000477">
    <property type="entry name" value="RT_dom"/>
</dbReference>
<dbReference type="PROSITE" id="PS50994">
    <property type="entry name" value="INTEGRASE"/>
    <property type="match status" value="1"/>
</dbReference>
<dbReference type="CDD" id="cd01647">
    <property type="entry name" value="RT_LTR"/>
    <property type="match status" value="1"/>
</dbReference>
<dbReference type="InterPro" id="IPR029020">
    <property type="entry name" value="Ammonium/urea_transptr"/>
</dbReference>
<comment type="subcellular location">
    <subcellularLocation>
        <location evidence="1">Membrane</location>
        <topology evidence="1">Multi-pass membrane protein</topology>
    </subcellularLocation>
</comment>
<dbReference type="GO" id="GO:0006508">
    <property type="term" value="P:proteolysis"/>
    <property type="evidence" value="ECO:0007669"/>
    <property type="project" value="UniProtKB-KW"/>
</dbReference>
<dbReference type="CDD" id="cd00303">
    <property type="entry name" value="retropepsin_like"/>
    <property type="match status" value="1"/>
</dbReference>
<evidence type="ECO:0000256" key="9">
    <source>
        <dbReference type="ARBA" id="ARBA00022918"/>
    </source>
</evidence>
<dbReference type="GO" id="GO:0003887">
    <property type="term" value="F:DNA-directed DNA polymerase activity"/>
    <property type="evidence" value="ECO:0007669"/>
    <property type="project" value="UniProtKB-KW"/>
</dbReference>
<feature type="region of interest" description="Disordered" evidence="17">
    <location>
        <begin position="457"/>
        <end position="509"/>
    </location>
</feature>
<dbReference type="InterPro" id="IPR016197">
    <property type="entry name" value="Chromo-like_dom_sf"/>
</dbReference>
<dbReference type="Pfam" id="PF03732">
    <property type="entry name" value="Retrotrans_gag"/>
    <property type="match status" value="1"/>
</dbReference>
<keyword evidence="23" id="KW-1185">Reference proteome</keyword>
<evidence type="ECO:0000256" key="15">
    <source>
        <dbReference type="ARBA" id="ARBA00023268"/>
    </source>
</evidence>
<dbReference type="FunFam" id="3.30.70.270:FF:000026">
    <property type="entry name" value="Transposon Ty3-G Gag-Pol polyprotein"/>
    <property type="match status" value="1"/>
</dbReference>
<feature type="region of interest" description="Disordered" evidence="17">
    <location>
        <begin position="1445"/>
        <end position="1466"/>
    </location>
</feature>
<keyword evidence="3 18" id="KW-0812">Transmembrane</keyword>
<dbReference type="Gene3D" id="3.10.10.10">
    <property type="entry name" value="HIV Type 1 Reverse Transcriptase, subunit A, domain 1"/>
    <property type="match status" value="1"/>
</dbReference>
<dbReference type="Gene3D" id="2.40.50.40">
    <property type="match status" value="1"/>
</dbReference>
<evidence type="ECO:0000256" key="6">
    <source>
        <dbReference type="ARBA" id="ARBA00022801"/>
    </source>
</evidence>
<dbReference type="GO" id="GO:0003964">
    <property type="term" value="F:RNA-directed DNA polymerase activity"/>
    <property type="evidence" value="ECO:0007669"/>
    <property type="project" value="UniProtKB-KW"/>
</dbReference>
<evidence type="ECO:0000256" key="5">
    <source>
        <dbReference type="ARBA" id="ARBA00022750"/>
    </source>
</evidence>
<evidence type="ECO:0000256" key="16">
    <source>
        <dbReference type="SAM" id="Coils"/>
    </source>
</evidence>
<evidence type="ECO:0000259" key="20">
    <source>
        <dbReference type="PROSITE" id="PS50878"/>
    </source>
</evidence>
<dbReference type="PROSITE" id="PS50013">
    <property type="entry name" value="CHROMO_2"/>
    <property type="match status" value="1"/>
</dbReference>
<evidence type="ECO:0000256" key="14">
    <source>
        <dbReference type="ARBA" id="ARBA00023172"/>
    </source>
</evidence>
<feature type="compositionally biased region" description="Polar residues" evidence="17">
    <location>
        <begin position="1448"/>
        <end position="1457"/>
    </location>
</feature>
<dbReference type="InterPro" id="IPR012337">
    <property type="entry name" value="RNaseH-like_sf"/>
</dbReference>
<dbReference type="Pfam" id="PF17921">
    <property type="entry name" value="Integrase_H2C2"/>
    <property type="match status" value="1"/>
</dbReference>
<dbReference type="Pfam" id="PF00385">
    <property type="entry name" value="Chromo"/>
    <property type="match status" value="1"/>
</dbReference>
<evidence type="ECO:0000256" key="17">
    <source>
        <dbReference type="SAM" id="MobiDB-lite"/>
    </source>
</evidence>
<dbReference type="SUPFAM" id="SSF53098">
    <property type="entry name" value="Ribonuclease H-like"/>
    <property type="match status" value="1"/>
</dbReference>
<dbReference type="Pfam" id="PF24626">
    <property type="entry name" value="SH3_Tf2-1"/>
    <property type="match status" value="1"/>
</dbReference>
<feature type="domain" description="Reverse transcriptase" evidence="20">
    <location>
        <begin position="773"/>
        <end position="952"/>
    </location>
</feature>
<evidence type="ECO:0000256" key="10">
    <source>
        <dbReference type="ARBA" id="ARBA00022932"/>
    </source>
</evidence>
<dbReference type="Pfam" id="PF00078">
    <property type="entry name" value="RVT_1"/>
    <property type="match status" value="1"/>
</dbReference>
<reference evidence="22" key="1">
    <citation type="submission" date="2019-09" db="EMBL/GenBank/DDBJ databases">
        <title>Draft genome information of white flower Hibiscus syriacus.</title>
        <authorList>
            <person name="Kim Y.-M."/>
        </authorList>
    </citation>
    <scope>NUCLEOTIDE SEQUENCE [LARGE SCALE GENOMIC DNA]</scope>
    <source>
        <strain evidence="22">YM2019G1</strain>
    </source>
</reference>
<dbReference type="GO" id="GO:0006310">
    <property type="term" value="P:DNA recombination"/>
    <property type="evidence" value="ECO:0007669"/>
    <property type="project" value="UniProtKB-KW"/>
</dbReference>
<name>A0A6A2WQ53_HIBSY</name>
<keyword evidence="12" id="KW-0238">DNA-binding</keyword>
<keyword evidence="16" id="KW-0175">Coiled coil</keyword>
<keyword evidence="10" id="KW-0548">Nucleotidyltransferase</keyword>
<feature type="domain" description="Chromo" evidence="19">
    <location>
        <begin position="1599"/>
        <end position="1659"/>
    </location>
</feature>
<dbReference type="InterPro" id="IPR043128">
    <property type="entry name" value="Rev_trsase/Diguanyl_cyclase"/>
</dbReference>
<keyword evidence="8" id="KW-0229">DNA integration</keyword>
<keyword evidence="6" id="KW-0378">Hydrolase</keyword>
<dbReference type="Pfam" id="PF17919">
    <property type="entry name" value="RT_RNaseH_2"/>
    <property type="match status" value="1"/>
</dbReference>
<evidence type="ECO:0000256" key="1">
    <source>
        <dbReference type="ARBA" id="ARBA00004141"/>
    </source>
</evidence>
<proteinExistence type="predicted"/>
<feature type="compositionally biased region" description="Basic and acidic residues" evidence="17">
    <location>
        <begin position="462"/>
        <end position="509"/>
    </location>
</feature>
<dbReference type="PANTHER" id="PTHR37984">
    <property type="entry name" value="PROTEIN CBG26694"/>
    <property type="match status" value="1"/>
</dbReference>
<dbReference type="Gene3D" id="3.30.420.10">
    <property type="entry name" value="Ribonuclease H-like superfamily/Ribonuclease H"/>
    <property type="match status" value="1"/>
</dbReference>
<dbReference type="FunFam" id="3.30.420.10:FF:000032">
    <property type="entry name" value="Retrovirus-related Pol polyprotein from transposon 297-like Protein"/>
    <property type="match status" value="1"/>
</dbReference>
<dbReference type="GO" id="GO:0046872">
    <property type="term" value="F:metal ion binding"/>
    <property type="evidence" value="ECO:0007669"/>
    <property type="project" value="UniProtKB-KW"/>
</dbReference>
<evidence type="ECO:0000256" key="8">
    <source>
        <dbReference type="ARBA" id="ARBA00022908"/>
    </source>
</evidence>
<dbReference type="CDD" id="cd09274">
    <property type="entry name" value="RNase_HI_RT_Ty3"/>
    <property type="match status" value="1"/>
</dbReference>
<evidence type="ECO:0000256" key="13">
    <source>
        <dbReference type="ARBA" id="ARBA00023136"/>
    </source>
</evidence>
<dbReference type="Proteomes" id="UP000436088">
    <property type="component" value="Unassembled WGS sequence"/>
</dbReference>
<evidence type="ECO:0000256" key="4">
    <source>
        <dbReference type="ARBA" id="ARBA00022723"/>
    </source>
</evidence>
<evidence type="ECO:0000313" key="23">
    <source>
        <dbReference type="Proteomes" id="UP000436088"/>
    </source>
</evidence>
<keyword evidence="14" id="KW-0233">DNA recombination</keyword>
<dbReference type="GO" id="GO:0016020">
    <property type="term" value="C:membrane"/>
    <property type="evidence" value="ECO:0007669"/>
    <property type="project" value="UniProtKB-SubCell"/>
</dbReference>
<dbReference type="InterPro" id="IPR000953">
    <property type="entry name" value="Chromo/chromo_shadow_dom"/>
</dbReference>
<feature type="coiled-coil region" evidence="16">
    <location>
        <begin position="226"/>
        <end position="267"/>
    </location>
</feature>
<evidence type="ECO:0000259" key="19">
    <source>
        <dbReference type="PROSITE" id="PS50013"/>
    </source>
</evidence>
<keyword evidence="5" id="KW-0064">Aspartyl protease</keyword>
<evidence type="ECO:0000256" key="3">
    <source>
        <dbReference type="ARBA" id="ARBA00022692"/>
    </source>
</evidence>
<evidence type="ECO:0000256" key="12">
    <source>
        <dbReference type="ARBA" id="ARBA00023125"/>
    </source>
</evidence>